<evidence type="ECO:0000313" key="2">
    <source>
        <dbReference type="Proteomes" id="UP000018680"/>
    </source>
</evidence>
<dbReference type="EMBL" id="CP006939">
    <property type="protein sequence ID" value="AHC16573.1"/>
    <property type="molecule type" value="Genomic_DNA"/>
</dbReference>
<dbReference type="RefSeq" id="WP_024269466.1">
    <property type="nucleotide sequence ID" value="NC_023035.1"/>
</dbReference>
<dbReference type="STRING" id="1307761.L21SP2_3233"/>
<dbReference type="eggNOG" id="COG2911">
    <property type="taxonomic scope" value="Bacteria"/>
</dbReference>
<dbReference type="Proteomes" id="UP000018680">
    <property type="component" value="Chromosome"/>
</dbReference>
<dbReference type="PATRIC" id="fig|1307761.3.peg.3222"/>
<name>V5WLS9_9SPIO</name>
<organism evidence="1 2">
    <name type="scientific">Salinispira pacifica</name>
    <dbReference type="NCBI Taxonomy" id="1307761"/>
    <lineage>
        <taxon>Bacteria</taxon>
        <taxon>Pseudomonadati</taxon>
        <taxon>Spirochaetota</taxon>
        <taxon>Spirochaetia</taxon>
        <taxon>Spirochaetales</taxon>
        <taxon>Spirochaetaceae</taxon>
        <taxon>Salinispira</taxon>
    </lineage>
</organism>
<evidence type="ECO:0000313" key="1">
    <source>
        <dbReference type="EMBL" id="AHC16573.1"/>
    </source>
</evidence>
<sequence>MLIALPAAVFAQKTWDGGGDNLTWNDALNWNGNTLPTPAENVDLSAAPVTVRLTGDGFANNLFGTAGTTIDLNGNTLTADAAAIIDGLLGPGTLSVTGVLDMSNAGADISGAITISAGSLSINNGRTLALTGAATFTTGGSINTNTDGTIDVSGSTGAVSIGGDVSGSGTVLLGGGSASIGGNVSVGTFTSGAGAVDINGDVTSAVSFTESSSTTNIAGASVDFSGGFTANTGELILDRVGSTTLTSNGNYNDFTVAGGTTVNLSNDATVGSAATVTGTLNTGANSFSAGSLSADGTVDAGGQTGTETFGVTGAVGGTGTVSLGGGAADIDGDVSVNSFTASSNGTAIGGSLTSATFTNGGSTVTFDTTGGNVGAVGGYTFNNVIVSAAVTAQSDWSAASLTANNTLDMNGNSLIVTGLVNGTGTVTLAAGTHDLQGNVSVSTLNGGAGTISVHGNLTSGTVALGSGAVDIDGDVTSAVSFTESSSTTNIAGTTVNFSGGFTANTGELILDRAGSTTLTSNGNYNDFTVAGPTNVQLQNNMTVDGLLTVNGTLTLGSYSLTLGGDADISGLDGGIGELQISGTVNLTSSGAEIYDLRILNGGGLTPQDALTVNRHFVIESGGSYGNNAQALTLGGIGGAAGDLTDSNGGTQDLGSVTVNTATQTMQSNILMSSLQIDSQLSTNGDTLDVDGLVDVNGTLDNSSGVVEVAGNADFSTGAYTNGGTIRFNGGGAQTLTTDGNNMGATDITGGATDVQMQDDANFGAITIPSGQLSTGNNTLDAASISADGTVDAGGQTVTETFGVTGAVGGTGTLSLGGGAADIDGDVSVNSFTASSNGTAIGGSLTSATFTNGGSTVTFDTTGGNVGAVGGYTFNNVIVSAAVTAQSDWSAASLTANNTLDMNGNSLIVTGLVNGTGTVTLAAGTHDLQGNVSVSTLNGGAGTISVHGNLTSGTVALGSGAVDIDGDVTSAVSFTESSSTTNIAGTTVNFSGGFTANTGELILDRAGSTTLTSNGNYHDFTVAGGTTVTLASDATVGSAATVTGTLNTGANSFSAGSLSADGTVDASSQTGTETFGVTGAVGGTGTVSLGGGAADIDGDVSVNSFTASSNGTAIGGSLTSATFTNGGSTVTFDTTGGNVGAVGGYTFNNVIVSAAVTAQSDWSAASLTANNTLDMNGNSLIVTGLVNGTGTVTLAAGTHDLQGNVSVSTLNGGAGTISVHGNLTSGTVALGSGAVDIDGDVTSAVSFTESSSTTNIAGTTVNFSGGFTANTGELILDRAGSTTLTSNGNYNDFTVAGGTTVTLASDATVGSAATVTGTLNTGANSFSAGSLSADGTVDASSQTGTETFGVTGAVGGTGTVSLGGGAADIDGDVSVNSFTASSNGTAIGGSLTSATFTNGGSTVTFDTTGGNVGAVGGYTFNNVIVSAAVTAQSDWSAASLTANNTLDMNGNSLIVTGLVNGTGTVTLAAGTHDLQGNVSVSTLNGGAGTISVHGNLTSGTVALGSGAVDIDGDVTSAVSFTESSSTTNIAGTTVNFSGGFTANTGELILDRAGSTTLTSNGNYNDFTVAGPTNVQLQNNMTVDGLLTVNGTLTLGSYSLTLGGDADISGLDGGIGELQISGTVNLTSSGAEIYDLRILNGGGLTPQDALTVNRHFVIESGGSYGNNAQALTLGGIGGAAGDLTDSNGGTQDLGSVTVNTATQTMQSNILMSSLQIDSQLSTNGDTLDVDGLVDVNGTLDNSSGVVEVAGNADFSTGAYTNGGTIRFNGGGAQTLTTDGNNMGATDITGGATDVQMQDDANFGAITIPSGQLSTGNNTLDAASISADGTVDAGGQTGTETFGVTGAVGGTGTLSLGGGGVLIGGNVSISTLNGGAGDVEITGDLTSGTATFGSGAVDINGATVNVGAFTESSATTSIASTTVNFSGGFTAAGGTVTFDSGAPTNLTSGGNYNVVEITPATTVNLLNGMTTNSNLVADGELHISTFNLNVGGNLSTEIDFDSTGGNVDVTGDFNHNNGTVSLQGTLDVTGNFVQDVGAGLFSASGDITFVAGSYTFNEDVEFNAGLTLISGGAVTVGSDNTDTFELLGGSVLLTDGAGTASLTINSQLNGPQNLTLRFDDITTIDGPVGNNTSLGAATGTNLTIDSAGTTSFNSTVDLAAGDAGSLNITGNGDVIFNSTLDAGEGLLQDDALTGSIEFHDEVTISGSTVDSNFQDDVELHGIIFNTAGDITFGTFNADPAAINDTLTISSGTVTINFNAANVTFTSNSNIVSATSEDLVIDDNGNASSQIVIEGNIGTDDPINDAGIYELGNLTFTADIIELSGGGIRTDGPGNNQFITGNETYVNVPVNIDIDSNGRPLIFNDLFIDSAGAVIELENIPAVSVNNFFLFGGTVDLRGDSVIPTDLYTDEDLVVLGYAANTSVDDPDRAAGADKWKYPSAINMPRIETYQPAPPYTGGFGDLDGVNIRVDNQGDNTYGPSDNFGNFYVNSSDLPSAGGDWNLYLPDNRSAAPTPGDNTDWGAPYSVSINNTITNALVQTKTIIAANIVTDADANPSTLNGSTSVYDFSAFTQPDFNPDTRGFSGDFSGAGAGRVRFDSEYTPNYGFDNVITVVDSIELVKDDVARITFNKPIMNTNSEITSSAASINIGGTPFQGEVYLAPYWAAGNQSFPLYSEIIDDDSDGNRDTEPYRRTDNASFDALKTIYLKLNGATWATDSNGTDAGGAGTGTDSEGNVPGIGAVDIGWLKAELRGSNGADMVYADNDGGGYGSGDADLNVNESAEDKMGPVLYAVEVGRMRNSGDGRDGHNFFKLHFSEDITLSSQLPGAVIGAGNYRADTTFDGAVTIGGDFLNDQIDIDSDSTDEEVVHLNGYFFYTNSSYALGTDPPFQTGYRDVPAAGKETVNSLYALDDRTIEVYLAGFWDGTNWPGWHFLVPDPYSPGTLIEVEQNNFITDSSASDNWIDALESTRSLMESPETVQRPDAYPVGSSFAATDTPFTPLGSTGLPGSVYTPGTNFDFWDVSAPVISAFQAGADPANLYPGLRPNIAQAYEIVLIENPITQLIDGFDVFIQDNGIASAGAFQLSEDNLAELGNWVASSDHDEGAPGGPLFSDRPYYGTAGIGDQLDEQAGETYRGVRDSSATFAGNFTTFTESIRLGVRGETLSSAFNAGTELGGEYQTDSVENQLYRRDGSIIAGVDDPYFRLFINNAATAGWDNLTEIYLAYAHNQNGYLTDLAGNLMPSSRPENMASQFGPEYEPYAINPFEESGVAVSPEKGKLLAIERTPPEIILSLAAVSGNRIYVKFTEPVWADQTLSSAIDETFFVLSDPGVNITGIEVLKSNAELSPSNTPGVEEAYLLLDSELSADDLFLIDIRPVDQDPGPSTETFYDKALNQYRIGSNRRITDVGIGIVRPIWATDGIQKDDERGSGFSSIRDFDGSEALDDLDITVESGITAPSYHDLPINLFFDVNVPDDKKNLLLDGAPGMYWSPIAVPGLIPDPNTEARISNRQNSDSSTGIAQHLLPAGDPEIERGAEVEFMYRVGPLLAANIEDPNEPLTLKPWSIEIGGIVEQRGGATILNNVINPETGDQTVLNYTLDRPGMVLINVFTLDGDLVKVLHRGRQGTGIHNISWNGQNSNGDTVARGFYFIRITAPGVDEIRKVLVVK</sequence>
<dbReference type="KEGG" id="slr:L21SP2_3233"/>
<dbReference type="Gene3D" id="2.60.40.4070">
    <property type="match status" value="1"/>
</dbReference>
<protein>
    <submittedName>
        <fullName evidence="1">Uncharacterized protein</fullName>
    </submittedName>
</protein>
<proteinExistence type="predicted"/>
<dbReference type="HOGENOM" id="CLU_224660_0_0_12"/>
<gene>
    <name evidence="1" type="ORF">L21SP2_3233</name>
</gene>
<dbReference type="OrthoDB" id="368286at2"/>
<reference evidence="1 2" key="1">
    <citation type="journal article" date="2015" name="Stand. Genomic Sci.">
        <title>Complete genome sequence and description of Salinispira pacifica gen. nov., sp. nov., a novel spirochaete isolated form a hypersaline microbial mat.</title>
        <authorList>
            <person name="Ben Hania W."/>
            <person name="Joseph M."/>
            <person name="Schumann P."/>
            <person name="Bunk B."/>
            <person name="Fiebig A."/>
            <person name="Sproer C."/>
            <person name="Klenk H.P."/>
            <person name="Fardeau M.L."/>
            <person name="Spring S."/>
        </authorList>
    </citation>
    <scope>NUCLEOTIDE SEQUENCE [LARGE SCALE GENOMIC DNA]</scope>
    <source>
        <strain evidence="1 2">L21-RPul-D2</strain>
    </source>
</reference>
<keyword evidence="2" id="KW-1185">Reference proteome</keyword>
<accession>V5WLS9</accession>